<dbReference type="Gene3D" id="3.40.190.10">
    <property type="entry name" value="Periplasmic binding protein-like II"/>
    <property type="match status" value="2"/>
</dbReference>
<gene>
    <name evidence="1" type="ORF">FOZ74_08460</name>
</gene>
<reference evidence="1 2" key="1">
    <citation type="submission" date="2019-07" db="EMBL/GenBank/DDBJ databases">
        <title>Complete genome sequence of Comamonas sp. NLF 7-7 isolated from livestock.</title>
        <authorList>
            <person name="Kim D.H."/>
            <person name="Kim J.G."/>
        </authorList>
    </citation>
    <scope>NUCLEOTIDE SEQUENCE [LARGE SCALE GENOMIC DNA]</scope>
    <source>
        <strain evidence="1 2">NLF 7-7</strain>
    </source>
</reference>
<dbReference type="OrthoDB" id="8216219at2"/>
<dbReference type="Pfam" id="PF13531">
    <property type="entry name" value="SBP_bac_11"/>
    <property type="match status" value="1"/>
</dbReference>
<sequence>MATRAVLAELAQAWRQQGGAALALQSVGGVDAARRVRDGEALDVVLLASDAIDRLVASGHAQPGSKVDWVRCATAVAVPAGAPLPDISSEAALRAAVLASPAIACSTGPSGTALLRLFARWGVADELEGRLVQARPGVPVAQLLARGEAALGFQQLSELLHAPGVSVAGALPAAVAIDTVFSGALVCGCQDAEAARQFLDFLASPASAPAQRRHGMQPL</sequence>
<protein>
    <submittedName>
        <fullName evidence="1">ABC transporter substrate-binding protein</fullName>
    </submittedName>
</protein>
<dbReference type="EMBL" id="CP042344">
    <property type="protein sequence ID" value="QEA14523.1"/>
    <property type="molecule type" value="Genomic_DNA"/>
</dbReference>
<dbReference type="PANTHER" id="PTHR30632">
    <property type="entry name" value="MOLYBDATE-BINDING PERIPLASMIC PROTEIN"/>
    <property type="match status" value="1"/>
</dbReference>
<keyword evidence="2" id="KW-1185">Reference proteome</keyword>
<accession>A0A5B8RZ86</accession>
<dbReference type="PANTHER" id="PTHR30632:SF11">
    <property type="entry name" value="BLR4797 PROTEIN"/>
    <property type="match status" value="1"/>
</dbReference>
<dbReference type="KEGG" id="cof:FOZ74_08460"/>
<dbReference type="AlphaFoldDB" id="A0A5B8RZ86"/>
<proteinExistence type="predicted"/>
<name>A0A5B8RZ86_9BURK</name>
<evidence type="ECO:0000313" key="1">
    <source>
        <dbReference type="EMBL" id="QEA14523.1"/>
    </source>
</evidence>
<dbReference type="InterPro" id="IPR050682">
    <property type="entry name" value="ModA/WtpA"/>
</dbReference>
<dbReference type="SUPFAM" id="SSF53850">
    <property type="entry name" value="Periplasmic binding protein-like II"/>
    <property type="match status" value="1"/>
</dbReference>
<dbReference type="GO" id="GO:0015689">
    <property type="term" value="P:molybdate ion transport"/>
    <property type="evidence" value="ECO:0007669"/>
    <property type="project" value="TreeGrafter"/>
</dbReference>
<evidence type="ECO:0000313" key="2">
    <source>
        <dbReference type="Proteomes" id="UP000321199"/>
    </source>
</evidence>
<dbReference type="Proteomes" id="UP000321199">
    <property type="component" value="Chromosome"/>
</dbReference>
<organism evidence="1 2">
    <name type="scientific">Comamonas flocculans</name>
    <dbReference type="NCBI Taxonomy" id="2597701"/>
    <lineage>
        <taxon>Bacteria</taxon>
        <taxon>Pseudomonadati</taxon>
        <taxon>Pseudomonadota</taxon>
        <taxon>Betaproteobacteria</taxon>
        <taxon>Burkholderiales</taxon>
        <taxon>Comamonadaceae</taxon>
        <taxon>Comamonas</taxon>
    </lineage>
</organism>
<dbReference type="GO" id="GO:0030973">
    <property type="term" value="F:molybdate ion binding"/>
    <property type="evidence" value="ECO:0007669"/>
    <property type="project" value="TreeGrafter"/>
</dbReference>